<comment type="caution">
    <text evidence="1">The sequence shown here is derived from an EMBL/GenBank/DDBJ whole genome shotgun (WGS) entry which is preliminary data.</text>
</comment>
<keyword evidence="2" id="KW-1185">Reference proteome</keyword>
<evidence type="ECO:0000313" key="2">
    <source>
        <dbReference type="Proteomes" id="UP001152795"/>
    </source>
</evidence>
<gene>
    <name evidence="1" type="ORF">PACLA_8A044933</name>
</gene>
<organism evidence="1 2">
    <name type="scientific">Paramuricea clavata</name>
    <name type="common">Red gorgonian</name>
    <name type="synonym">Violescent sea-whip</name>
    <dbReference type="NCBI Taxonomy" id="317549"/>
    <lineage>
        <taxon>Eukaryota</taxon>
        <taxon>Metazoa</taxon>
        <taxon>Cnidaria</taxon>
        <taxon>Anthozoa</taxon>
        <taxon>Octocorallia</taxon>
        <taxon>Malacalcyonacea</taxon>
        <taxon>Plexauridae</taxon>
        <taxon>Paramuricea</taxon>
    </lineage>
</organism>
<reference evidence="1" key="1">
    <citation type="submission" date="2020-04" db="EMBL/GenBank/DDBJ databases">
        <authorList>
            <person name="Alioto T."/>
            <person name="Alioto T."/>
            <person name="Gomez Garrido J."/>
        </authorList>
    </citation>
    <scope>NUCLEOTIDE SEQUENCE</scope>
    <source>
        <strain evidence="1">A484AB</strain>
    </source>
</reference>
<name>A0A6S7HHM7_PARCT</name>
<evidence type="ECO:0000313" key="1">
    <source>
        <dbReference type="EMBL" id="CAB4003047.1"/>
    </source>
</evidence>
<dbReference type="EMBL" id="CACRXK020004523">
    <property type="protein sequence ID" value="CAB4003047.1"/>
    <property type="molecule type" value="Genomic_DNA"/>
</dbReference>
<sequence>MKKEKIKNEVVDLTKDAIDNDIKSYLSLGPGFCEASTGVSYENIIAETEKMCTKIKREGEINKTEEEIVEHEIGEIRENVKVILEKAMHKKYKTNFTKEELNGKKKALPDKRNVFVPADRGCVQK</sequence>
<proteinExistence type="predicted"/>
<accession>A0A6S7HHM7</accession>
<dbReference type="Proteomes" id="UP001152795">
    <property type="component" value="Unassembled WGS sequence"/>
</dbReference>
<dbReference type="AlphaFoldDB" id="A0A6S7HHM7"/>
<protein>
    <submittedName>
        <fullName evidence="1">Uncharacterized protein</fullName>
    </submittedName>
</protein>